<reference evidence="3" key="1">
    <citation type="journal article" date="2023" name="Mol. Biol. Evol.">
        <title>Third-Generation Sequencing Reveals the Adaptive Role of the Epigenome in Three Deep-Sea Polychaetes.</title>
        <authorList>
            <person name="Perez M."/>
            <person name="Aroh O."/>
            <person name="Sun Y."/>
            <person name="Lan Y."/>
            <person name="Juniper S.K."/>
            <person name="Young C.R."/>
            <person name="Angers B."/>
            <person name="Qian P.Y."/>
        </authorList>
    </citation>
    <scope>NUCLEOTIDE SEQUENCE</scope>
    <source>
        <strain evidence="3">P08H-3</strain>
    </source>
</reference>
<keyword evidence="4" id="KW-1185">Reference proteome</keyword>
<dbReference type="Pfam" id="PF12923">
    <property type="entry name" value="RRP7"/>
    <property type="match status" value="1"/>
</dbReference>
<proteinExistence type="inferred from homology"/>
<dbReference type="AlphaFoldDB" id="A0AAD9NF31"/>
<dbReference type="EMBL" id="JAODUP010000025">
    <property type="protein sequence ID" value="KAK2167680.1"/>
    <property type="molecule type" value="Genomic_DNA"/>
</dbReference>
<comment type="caution">
    <text evidence="3">The sequence shown here is derived from an EMBL/GenBank/DDBJ whole genome shotgun (WGS) entry which is preliminary data.</text>
</comment>
<dbReference type="Proteomes" id="UP001208570">
    <property type="component" value="Unassembled WGS sequence"/>
</dbReference>
<gene>
    <name evidence="3" type="ORF">LSH36_25g03041</name>
</gene>
<dbReference type="GO" id="GO:0000028">
    <property type="term" value="P:ribosomal small subunit assembly"/>
    <property type="evidence" value="ECO:0007669"/>
    <property type="project" value="TreeGrafter"/>
</dbReference>
<evidence type="ECO:0000313" key="3">
    <source>
        <dbReference type="EMBL" id="KAK2167680.1"/>
    </source>
</evidence>
<dbReference type="GO" id="GO:0006364">
    <property type="term" value="P:rRNA processing"/>
    <property type="evidence" value="ECO:0007669"/>
    <property type="project" value="TreeGrafter"/>
</dbReference>
<protein>
    <recommendedName>
        <fullName evidence="2">Ribosomal RNA-processing protein 7 C-terminal domain-containing protein</fullName>
    </recommendedName>
</protein>
<evidence type="ECO:0000313" key="4">
    <source>
        <dbReference type="Proteomes" id="UP001208570"/>
    </source>
</evidence>
<dbReference type="PANTHER" id="PTHR13191">
    <property type="entry name" value="RIBOSOMAL RNA PROCESSING PROTEIN 7-RELATED"/>
    <property type="match status" value="1"/>
</dbReference>
<dbReference type="PANTHER" id="PTHR13191:SF0">
    <property type="entry name" value="RIBOSOMAL RNA-PROCESSING PROTEIN 7 HOMOLOG A-RELATED"/>
    <property type="match status" value="1"/>
</dbReference>
<accession>A0AAD9NF31</accession>
<evidence type="ECO:0000256" key="1">
    <source>
        <dbReference type="ARBA" id="ARBA00006110"/>
    </source>
</evidence>
<comment type="similarity">
    <text evidence="1">Belongs to the RRP7 family.</text>
</comment>
<sequence>MEDYDKKQQEELLNFYAFQLRESKREHIAKLRQMFEEDKARIEQMKTARKFKPY</sequence>
<dbReference type="Gene3D" id="6.10.250.1770">
    <property type="match status" value="1"/>
</dbReference>
<feature type="domain" description="Ribosomal RNA-processing protein 7 C-terminal" evidence="2">
    <location>
        <begin position="5"/>
        <end position="54"/>
    </location>
</feature>
<evidence type="ECO:0000259" key="2">
    <source>
        <dbReference type="Pfam" id="PF12923"/>
    </source>
</evidence>
<organism evidence="3 4">
    <name type="scientific">Paralvinella palmiformis</name>
    <dbReference type="NCBI Taxonomy" id="53620"/>
    <lineage>
        <taxon>Eukaryota</taxon>
        <taxon>Metazoa</taxon>
        <taxon>Spiralia</taxon>
        <taxon>Lophotrochozoa</taxon>
        <taxon>Annelida</taxon>
        <taxon>Polychaeta</taxon>
        <taxon>Sedentaria</taxon>
        <taxon>Canalipalpata</taxon>
        <taxon>Terebellida</taxon>
        <taxon>Terebelliformia</taxon>
        <taxon>Alvinellidae</taxon>
        <taxon>Paralvinella</taxon>
    </lineage>
</organism>
<dbReference type="InterPro" id="IPR024326">
    <property type="entry name" value="RRP7_C"/>
</dbReference>
<dbReference type="GO" id="GO:0032545">
    <property type="term" value="C:CURI complex"/>
    <property type="evidence" value="ECO:0007669"/>
    <property type="project" value="TreeGrafter"/>
</dbReference>
<dbReference type="GO" id="GO:0034456">
    <property type="term" value="C:UTP-C complex"/>
    <property type="evidence" value="ECO:0007669"/>
    <property type="project" value="TreeGrafter"/>
</dbReference>
<name>A0AAD9NF31_9ANNE</name>
<dbReference type="InterPro" id="IPR040446">
    <property type="entry name" value="RRP7"/>
</dbReference>